<feature type="compositionally biased region" description="Basic residues" evidence="1">
    <location>
        <begin position="309"/>
        <end position="322"/>
    </location>
</feature>
<protein>
    <submittedName>
        <fullName evidence="2">Uncharacterized protein</fullName>
    </submittedName>
</protein>
<feature type="compositionally biased region" description="Basic and acidic residues" evidence="1">
    <location>
        <begin position="299"/>
        <end position="308"/>
    </location>
</feature>
<dbReference type="OrthoDB" id="4188238at2759"/>
<organism evidence="2 3">
    <name type="scientific">Ajellomyces capsulatus</name>
    <name type="common">Darling's disease fungus</name>
    <name type="synonym">Histoplasma capsulatum</name>
    <dbReference type="NCBI Taxonomy" id="5037"/>
    <lineage>
        <taxon>Eukaryota</taxon>
        <taxon>Fungi</taxon>
        <taxon>Dikarya</taxon>
        <taxon>Ascomycota</taxon>
        <taxon>Pezizomycotina</taxon>
        <taxon>Eurotiomycetes</taxon>
        <taxon>Eurotiomycetidae</taxon>
        <taxon>Onygenales</taxon>
        <taxon>Ajellomycetaceae</taxon>
        <taxon>Histoplasma</taxon>
    </lineage>
</organism>
<sequence length="406" mass="44559">MAGFYLPNILQRKTPPHANGNSPPLAEMIERDSPQHGSQQTDSQNFPNPDGHKSSWPSKYFASAFATRYGATKSAATLPSITSEATASQAANLRTRISRNSNNNNICKLPASVKRKPSDPPCRTPTRNTDLPIPTIIHPSTPISPSPSPVHSSSTRAKYHSILRPSQKRSILKVAADDSDLRQEELYRQYTSQSDTRANTSRNVILTLSDSSARNDTSPLLPRSKQMSPSTSQCRNSLPPTKSPTNPPLIAGDIYTMHSALGDREAEPEPERWDGYVEESGGPGSKVSSKCGRSSSSLHSERENSQERNKKRMKKEKKAKKNKAVRFDHIDVHMYEVERGEEPRFLFFGRRGGGGGAEGFGDGIANANANADGNGSKRCRGVAFSEIDLDIDRREYVMDIPDAIQG</sequence>
<evidence type="ECO:0000313" key="2">
    <source>
        <dbReference type="EMBL" id="QSS64068.1"/>
    </source>
</evidence>
<feature type="compositionally biased region" description="Basic and acidic residues" evidence="1">
    <location>
        <begin position="261"/>
        <end position="275"/>
    </location>
</feature>
<dbReference type="EMBL" id="CP069114">
    <property type="protein sequence ID" value="QSS64068.1"/>
    <property type="molecule type" value="Genomic_DNA"/>
</dbReference>
<evidence type="ECO:0000313" key="3">
    <source>
        <dbReference type="Proteomes" id="UP000663671"/>
    </source>
</evidence>
<feature type="region of interest" description="Disordered" evidence="1">
    <location>
        <begin position="1"/>
        <end position="54"/>
    </location>
</feature>
<reference evidence="2" key="1">
    <citation type="submission" date="2021-01" db="EMBL/GenBank/DDBJ databases">
        <title>Chromosome-level genome assembly of a human fungal pathogen reveals clustering of transcriptionally co-regulated genes.</title>
        <authorList>
            <person name="Voorhies M."/>
            <person name="Cohen S."/>
            <person name="Shea T.P."/>
            <person name="Petrus S."/>
            <person name="Munoz J.F."/>
            <person name="Poplawski S."/>
            <person name="Goldman W.E."/>
            <person name="Michael T."/>
            <person name="Cuomo C.A."/>
            <person name="Sil A."/>
            <person name="Beyhan S."/>
        </authorList>
    </citation>
    <scope>NUCLEOTIDE SEQUENCE</scope>
    <source>
        <strain evidence="2">WU24</strain>
    </source>
</reference>
<dbReference type="AlphaFoldDB" id="A0A8A1MBW2"/>
<proteinExistence type="predicted"/>
<dbReference type="VEuPathDB" id="FungiDB:I7I51_01130"/>
<name>A0A8A1MBW2_AJECA</name>
<feature type="region of interest" description="Disordered" evidence="1">
    <location>
        <begin position="208"/>
        <end position="322"/>
    </location>
</feature>
<accession>A0A8A1MBW2</accession>
<feature type="compositionally biased region" description="Polar residues" evidence="1">
    <location>
        <begin position="208"/>
        <end position="218"/>
    </location>
</feature>
<feature type="compositionally biased region" description="Low complexity" evidence="1">
    <location>
        <begin position="285"/>
        <end position="298"/>
    </location>
</feature>
<dbReference type="Proteomes" id="UP000663671">
    <property type="component" value="Chromosome 1"/>
</dbReference>
<feature type="compositionally biased region" description="Polar residues" evidence="1">
    <location>
        <begin position="225"/>
        <end position="240"/>
    </location>
</feature>
<feature type="region of interest" description="Disordered" evidence="1">
    <location>
        <begin position="94"/>
        <end position="134"/>
    </location>
</feature>
<evidence type="ECO:0000256" key="1">
    <source>
        <dbReference type="SAM" id="MobiDB-lite"/>
    </source>
</evidence>
<feature type="compositionally biased region" description="Polar residues" evidence="1">
    <location>
        <begin position="35"/>
        <end position="47"/>
    </location>
</feature>
<gene>
    <name evidence="2" type="ORF">I7I51_01130</name>
</gene>